<dbReference type="PANTHER" id="PTHR24208:SF128">
    <property type="entry name" value="LIM3, ISOFORM G"/>
    <property type="match status" value="1"/>
</dbReference>
<dbReference type="GO" id="GO:0030182">
    <property type="term" value="P:neuron differentiation"/>
    <property type="evidence" value="ECO:0007669"/>
    <property type="project" value="TreeGrafter"/>
</dbReference>
<keyword evidence="6" id="KW-0238">DNA-binding</keyword>
<keyword evidence="8" id="KW-0539">Nucleus</keyword>
<dbReference type="WBParaSite" id="nRc.2.0.1.t21423-RA">
    <property type="protein sequence ID" value="nRc.2.0.1.t21423-RA"/>
    <property type="gene ID" value="nRc.2.0.1.g21423"/>
</dbReference>
<dbReference type="Proteomes" id="UP000887565">
    <property type="component" value="Unplaced"/>
</dbReference>
<evidence type="ECO:0000256" key="1">
    <source>
        <dbReference type="ARBA" id="ARBA00004123"/>
    </source>
</evidence>
<evidence type="ECO:0000313" key="12">
    <source>
        <dbReference type="WBParaSite" id="nRc.2.0.1.t21423-RA"/>
    </source>
</evidence>
<evidence type="ECO:0000256" key="8">
    <source>
        <dbReference type="ARBA" id="ARBA00023242"/>
    </source>
</evidence>
<dbReference type="PROSITE" id="PS50023">
    <property type="entry name" value="LIM_DOMAIN_2"/>
    <property type="match status" value="1"/>
</dbReference>
<evidence type="ECO:0000256" key="3">
    <source>
        <dbReference type="ARBA" id="ARBA00022737"/>
    </source>
</evidence>
<accession>A0A915J6R0</accession>
<dbReference type="SMART" id="SM00132">
    <property type="entry name" value="LIM"/>
    <property type="match status" value="1"/>
</dbReference>
<dbReference type="Gene3D" id="2.10.110.10">
    <property type="entry name" value="Cysteine Rich Protein"/>
    <property type="match status" value="1"/>
</dbReference>
<organism evidence="11 12">
    <name type="scientific">Romanomermis culicivorax</name>
    <name type="common">Nematode worm</name>
    <dbReference type="NCBI Taxonomy" id="13658"/>
    <lineage>
        <taxon>Eukaryota</taxon>
        <taxon>Metazoa</taxon>
        <taxon>Ecdysozoa</taxon>
        <taxon>Nematoda</taxon>
        <taxon>Enoplea</taxon>
        <taxon>Dorylaimia</taxon>
        <taxon>Mermithida</taxon>
        <taxon>Mermithoidea</taxon>
        <taxon>Mermithidae</taxon>
        <taxon>Romanomermis</taxon>
    </lineage>
</organism>
<comment type="subcellular location">
    <subcellularLocation>
        <location evidence="1">Nucleus</location>
    </subcellularLocation>
</comment>
<dbReference type="FunFam" id="2.10.110.10:FF:000006">
    <property type="entry name" value="LIM homeobox transcription factor 1-beta"/>
    <property type="match status" value="1"/>
</dbReference>
<feature type="domain" description="LIM zinc-binding" evidence="10">
    <location>
        <begin position="13"/>
        <end position="72"/>
    </location>
</feature>
<evidence type="ECO:0000256" key="9">
    <source>
        <dbReference type="PROSITE-ProRule" id="PRU00125"/>
    </source>
</evidence>
<dbReference type="InterPro" id="IPR050453">
    <property type="entry name" value="LIM_Homeobox_TF"/>
</dbReference>
<evidence type="ECO:0000256" key="7">
    <source>
        <dbReference type="ARBA" id="ARBA00023155"/>
    </source>
</evidence>
<keyword evidence="11" id="KW-1185">Reference proteome</keyword>
<protein>
    <submittedName>
        <fullName evidence="12">LIM zinc-binding domain-containing protein</fullName>
    </submittedName>
</protein>
<evidence type="ECO:0000259" key="10">
    <source>
        <dbReference type="PROSITE" id="PS50023"/>
    </source>
</evidence>
<dbReference type="PROSITE" id="PS00478">
    <property type="entry name" value="LIM_DOMAIN_1"/>
    <property type="match status" value="1"/>
</dbReference>
<dbReference type="PANTHER" id="PTHR24208">
    <property type="entry name" value="LIM/HOMEOBOX PROTEIN LHX"/>
    <property type="match status" value="1"/>
</dbReference>
<keyword evidence="3" id="KW-0677">Repeat</keyword>
<name>A0A915J6R0_ROMCU</name>
<evidence type="ECO:0000256" key="2">
    <source>
        <dbReference type="ARBA" id="ARBA00022723"/>
    </source>
</evidence>
<keyword evidence="7" id="KW-0371">Homeobox</keyword>
<dbReference type="GO" id="GO:0000977">
    <property type="term" value="F:RNA polymerase II transcription regulatory region sequence-specific DNA binding"/>
    <property type="evidence" value="ECO:0007669"/>
    <property type="project" value="TreeGrafter"/>
</dbReference>
<evidence type="ECO:0000256" key="6">
    <source>
        <dbReference type="ARBA" id="ARBA00023125"/>
    </source>
</evidence>
<keyword evidence="4 9" id="KW-0862">Zinc</keyword>
<proteinExistence type="predicted"/>
<keyword evidence="5 9" id="KW-0440">LIM domain</keyword>
<dbReference type="Pfam" id="PF00412">
    <property type="entry name" value="LIM"/>
    <property type="match status" value="1"/>
</dbReference>
<reference evidence="12" key="1">
    <citation type="submission" date="2022-11" db="UniProtKB">
        <authorList>
            <consortium name="WormBaseParasite"/>
        </authorList>
    </citation>
    <scope>IDENTIFICATION</scope>
</reference>
<evidence type="ECO:0000256" key="5">
    <source>
        <dbReference type="ARBA" id="ARBA00023038"/>
    </source>
</evidence>
<evidence type="ECO:0000256" key="4">
    <source>
        <dbReference type="ARBA" id="ARBA00022833"/>
    </source>
</evidence>
<dbReference type="InterPro" id="IPR001781">
    <property type="entry name" value="Znf_LIM"/>
</dbReference>
<sequence length="96" mass="11398">MHAPLFCADFKLSTCRQCDKPILDQYIMKVSDMVFHSHCLRCTDCKHLLNRKCYSKDNAMYCEQDFFNSRTKDEFVELNYSTSTKDQSFFRNGNKN</sequence>
<dbReference type="GO" id="GO:0000981">
    <property type="term" value="F:DNA-binding transcription factor activity, RNA polymerase II-specific"/>
    <property type="evidence" value="ECO:0007669"/>
    <property type="project" value="TreeGrafter"/>
</dbReference>
<dbReference type="GO" id="GO:0005634">
    <property type="term" value="C:nucleus"/>
    <property type="evidence" value="ECO:0007669"/>
    <property type="project" value="UniProtKB-SubCell"/>
</dbReference>
<dbReference type="SUPFAM" id="SSF57716">
    <property type="entry name" value="Glucocorticoid receptor-like (DNA-binding domain)"/>
    <property type="match status" value="1"/>
</dbReference>
<dbReference type="AlphaFoldDB" id="A0A915J6R0"/>
<dbReference type="GO" id="GO:0046872">
    <property type="term" value="F:metal ion binding"/>
    <property type="evidence" value="ECO:0007669"/>
    <property type="project" value="UniProtKB-KW"/>
</dbReference>
<evidence type="ECO:0000313" key="11">
    <source>
        <dbReference type="Proteomes" id="UP000887565"/>
    </source>
</evidence>
<keyword evidence="2 9" id="KW-0479">Metal-binding</keyword>